<reference evidence="2 3" key="1">
    <citation type="journal article" date="2013" name="PLoS ONE">
        <title>Cultivation and Complete Genome Sequencing of Gloeobacter kilaueensis sp. nov., from a Lava Cave in Kilauea Caldera, Hawai'i.</title>
        <authorList>
            <person name="Saw J.H."/>
            <person name="Schatz M."/>
            <person name="Brown M.V."/>
            <person name="Kunkel D.D."/>
            <person name="Foster J.S."/>
            <person name="Shick H."/>
            <person name="Christensen S."/>
            <person name="Hou S."/>
            <person name="Wan X."/>
            <person name="Donachie S.P."/>
        </authorList>
    </citation>
    <scope>NUCLEOTIDE SEQUENCE [LARGE SCALE GENOMIC DNA]</scope>
    <source>
        <strain evidence="3">JS</strain>
    </source>
</reference>
<evidence type="ECO:0000256" key="1">
    <source>
        <dbReference type="SAM" id="MobiDB-lite"/>
    </source>
</evidence>
<dbReference type="Proteomes" id="UP000017396">
    <property type="component" value="Chromosome"/>
</dbReference>
<keyword evidence="3" id="KW-1185">Reference proteome</keyword>
<dbReference type="EMBL" id="CP003587">
    <property type="protein sequence ID" value="AGY58960.1"/>
    <property type="molecule type" value="Genomic_DNA"/>
</dbReference>
<dbReference type="KEGG" id="glj:GKIL_2714"/>
<feature type="region of interest" description="Disordered" evidence="1">
    <location>
        <begin position="39"/>
        <end position="58"/>
    </location>
</feature>
<sequence>MADVVCLLWILALFAGAGALVVFCGWLAVEPATEQALVADSDEVSTGSEEPALAARSE</sequence>
<evidence type="ECO:0000313" key="2">
    <source>
        <dbReference type="EMBL" id="AGY58960.1"/>
    </source>
</evidence>
<dbReference type="AlphaFoldDB" id="U5QMS5"/>
<name>U5QMS5_GLOK1</name>
<dbReference type="STRING" id="1183438.GKIL_2714"/>
<evidence type="ECO:0000313" key="3">
    <source>
        <dbReference type="Proteomes" id="UP000017396"/>
    </source>
</evidence>
<accession>U5QMS5</accession>
<gene>
    <name evidence="2" type="ORF">GKIL_2714</name>
</gene>
<proteinExistence type="predicted"/>
<protein>
    <submittedName>
        <fullName evidence="2">Uncharacterized protein</fullName>
    </submittedName>
</protein>
<dbReference type="HOGENOM" id="CLU_2973051_0_0_3"/>
<dbReference type="RefSeq" id="WP_023174168.1">
    <property type="nucleotide sequence ID" value="NC_022600.1"/>
</dbReference>
<organism evidence="2 3">
    <name type="scientific">Gloeobacter kilaueensis (strain ATCC BAA-2537 / CCAP 1431/1 / ULC 316 / JS1)</name>
    <dbReference type="NCBI Taxonomy" id="1183438"/>
    <lineage>
        <taxon>Bacteria</taxon>
        <taxon>Bacillati</taxon>
        <taxon>Cyanobacteriota</taxon>
        <taxon>Cyanophyceae</taxon>
        <taxon>Gloeobacterales</taxon>
        <taxon>Gloeobacteraceae</taxon>
        <taxon>Gloeobacter</taxon>
    </lineage>
</organism>